<evidence type="ECO:0000313" key="1">
    <source>
        <dbReference type="EMBL" id="TSC97492.1"/>
    </source>
</evidence>
<proteinExistence type="predicted"/>
<protein>
    <submittedName>
        <fullName evidence="1">Uncharacterized protein</fullName>
    </submittedName>
</protein>
<dbReference type="Proteomes" id="UP000318711">
    <property type="component" value="Unassembled WGS sequence"/>
</dbReference>
<comment type="caution">
    <text evidence="1">The sequence shown here is derived from an EMBL/GenBank/DDBJ whole genome shotgun (WGS) entry which is preliminary data.</text>
</comment>
<sequence>MTERCGETELRDLVLEYHEILGLPPPSPKRKSPPLLVVPSLCDTRDTKEWRPNVAGFIRVGRRKKDHRIFEYDWHIENRPAIPS</sequence>
<evidence type="ECO:0000313" key="2">
    <source>
        <dbReference type="Proteomes" id="UP000318711"/>
    </source>
</evidence>
<gene>
    <name evidence="1" type="ORF">CEN88_5</name>
</gene>
<name>A0A554LXB4_9BACT</name>
<dbReference type="AlphaFoldDB" id="A0A554LXB4"/>
<accession>A0A554LXB4</accession>
<reference evidence="1 2" key="1">
    <citation type="submission" date="2017-07" db="EMBL/GenBank/DDBJ databases">
        <title>Mechanisms for carbon and nitrogen cycling indicate functional differentiation within the Candidate Phyla Radiation.</title>
        <authorList>
            <person name="Danczak R.E."/>
            <person name="Johnston M.D."/>
            <person name="Kenah C."/>
            <person name="Slattery M."/>
            <person name="Wrighton K.C."/>
            <person name="Wilkins M.J."/>
        </authorList>
    </citation>
    <scope>NUCLEOTIDE SEQUENCE [LARGE SCALE GENOMIC DNA]</scope>
    <source>
        <strain evidence="1">Licking1014_2</strain>
    </source>
</reference>
<organism evidence="1 2">
    <name type="scientific">Candidatus Berkelbacteria bacterium Licking1014_2</name>
    <dbReference type="NCBI Taxonomy" id="2017146"/>
    <lineage>
        <taxon>Bacteria</taxon>
        <taxon>Candidatus Berkelbacteria</taxon>
    </lineage>
</organism>
<dbReference type="EMBL" id="VMGL01000001">
    <property type="protein sequence ID" value="TSC97492.1"/>
    <property type="molecule type" value="Genomic_DNA"/>
</dbReference>